<comment type="caution">
    <text evidence="3">The sequence shown here is derived from an EMBL/GenBank/DDBJ whole genome shotgun (WGS) entry which is preliminary data.</text>
</comment>
<dbReference type="GO" id="GO:0016491">
    <property type="term" value="F:oxidoreductase activity"/>
    <property type="evidence" value="ECO:0007669"/>
    <property type="project" value="UniProtKB-KW"/>
</dbReference>
<dbReference type="InterPro" id="IPR036812">
    <property type="entry name" value="NAD(P)_OxRdtase_dom_sf"/>
</dbReference>
<dbReference type="SUPFAM" id="SSF51430">
    <property type="entry name" value="NAD(P)-linked oxidoreductase"/>
    <property type="match status" value="1"/>
</dbReference>
<feature type="domain" description="NADP-dependent oxidoreductase" evidence="2">
    <location>
        <begin position="12"/>
        <end position="323"/>
    </location>
</feature>
<proteinExistence type="predicted"/>
<dbReference type="AlphaFoldDB" id="A0AAD7G1K2"/>
<dbReference type="Proteomes" id="UP001221142">
    <property type="component" value="Unassembled WGS sequence"/>
</dbReference>
<dbReference type="CDD" id="cd19075">
    <property type="entry name" value="AKR_AKR7A1-5"/>
    <property type="match status" value="1"/>
</dbReference>
<accession>A0AAD7G1K2</accession>
<name>A0AAD7G1K2_9AGAR</name>
<organism evidence="3 4">
    <name type="scientific">Roridomyces roridus</name>
    <dbReference type="NCBI Taxonomy" id="1738132"/>
    <lineage>
        <taxon>Eukaryota</taxon>
        <taxon>Fungi</taxon>
        <taxon>Dikarya</taxon>
        <taxon>Basidiomycota</taxon>
        <taxon>Agaricomycotina</taxon>
        <taxon>Agaricomycetes</taxon>
        <taxon>Agaricomycetidae</taxon>
        <taxon>Agaricales</taxon>
        <taxon>Marasmiineae</taxon>
        <taxon>Mycenaceae</taxon>
        <taxon>Roridomyces</taxon>
    </lineage>
</organism>
<gene>
    <name evidence="3" type="ORF">FB45DRAFT_974530</name>
</gene>
<dbReference type="InterPro" id="IPR050523">
    <property type="entry name" value="AKR_Detox_Biosynth"/>
</dbReference>
<dbReference type="Gene3D" id="3.20.20.100">
    <property type="entry name" value="NADP-dependent oxidoreductase domain"/>
    <property type="match status" value="1"/>
</dbReference>
<evidence type="ECO:0000256" key="1">
    <source>
        <dbReference type="ARBA" id="ARBA00023002"/>
    </source>
</evidence>
<keyword evidence="4" id="KW-1185">Reference proteome</keyword>
<dbReference type="PANTHER" id="PTHR43364">
    <property type="entry name" value="NADH-SPECIFIC METHYLGLYOXAL REDUCTASE-RELATED"/>
    <property type="match status" value="1"/>
</dbReference>
<reference evidence="3" key="1">
    <citation type="submission" date="2023-03" db="EMBL/GenBank/DDBJ databases">
        <title>Massive genome expansion in bonnet fungi (Mycena s.s.) driven by repeated elements and novel gene families across ecological guilds.</title>
        <authorList>
            <consortium name="Lawrence Berkeley National Laboratory"/>
            <person name="Harder C.B."/>
            <person name="Miyauchi S."/>
            <person name="Viragh M."/>
            <person name="Kuo A."/>
            <person name="Thoen E."/>
            <person name="Andreopoulos B."/>
            <person name="Lu D."/>
            <person name="Skrede I."/>
            <person name="Drula E."/>
            <person name="Henrissat B."/>
            <person name="Morin E."/>
            <person name="Kohler A."/>
            <person name="Barry K."/>
            <person name="LaButti K."/>
            <person name="Morin E."/>
            <person name="Salamov A."/>
            <person name="Lipzen A."/>
            <person name="Mereny Z."/>
            <person name="Hegedus B."/>
            <person name="Baldrian P."/>
            <person name="Stursova M."/>
            <person name="Weitz H."/>
            <person name="Taylor A."/>
            <person name="Grigoriev I.V."/>
            <person name="Nagy L.G."/>
            <person name="Martin F."/>
            <person name="Kauserud H."/>
        </authorList>
    </citation>
    <scope>NUCLEOTIDE SEQUENCE</scope>
    <source>
        <strain evidence="3">9284</strain>
    </source>
</reference>
<evidence type="ECO:0000259" key="2">
    <source>
        <dbReference type="Pfam" id="PF00248"/>
    </source>
</evidence>
<protein>
    <submittedName>
        <fullName evidence="3">NADP-dependent oxidoreductase domain-containing protein</fullName>
    </submittedName>
</protein>
<keyword evidence="1" id="KW-0560">Oxidoreductase</keyword>
<dbReference type="Pfam" id="PF00248">
    <property type="entry name" value="Aldo_ket_red"/>
    <property type="match status" value="1"/>
</dbReference>
<evidence type="ECO:0000313" key="3">
    <source>
        <dbReference type="EMBL" id="KAJ7650790.1"/>
    </source>
</evidence>
<dbReference type="InterPro" id="IPR023210">
    <property type="entry name" value="NADP_OxRdtase_dom"/>
</dbReference>
<dbReference type="EMBL" id="JARKIF010000001">
    <property type="protein sequence ID" value="KAJ7650790.1"/>
    <property type="molecule type" value="Genomic_DNA"/>
</dbReference>
<sequence>MSIQPTSHIGVVFGAMLIGTPDSNIAAVLRVTTAEGTVDLLETFTKHGHTEVDAARMYGGGTTEDMLGAIGWQDRGLKIATKLYPTKGKNMSWIFKEEFTHSPADLRKGLKDSLAALKASKIDLFYLHAPDRSVPYEETLREINKMYSEGLFERFGLSNYPAWEVAQICEICTHNGWILPSVYQGRYNAFHRGIEPELIPCLRARHQLLPGFLTSRYTRSKPASDFGVQDRYHPEKPWSFLERDKYWNEPHFAALDVLRPVIAVHGMSESEAALRWLAHHSALKNELGDKVILGVSGKGHLEENLVALEKGPLPADVVQALEKGWEYTRAVAESSNYFA</sequence>
<dbReference type="PANTHER" id="PTHR43364:SF4">
    <property type="entry name" value="NAD(P)-LINKED OXIDOREDUCTASE SUPERFAMILY PROTEIN"/>
    <property type="match status" value="1"/>
</dbReference>
<evidence type="ECO:0000313" key="4">
    <source>
        <dbReference type="Proteomes" id="UP001221142"/>
    </source>
</evidence>